<dbReference type="SUPFAM" id="SSF103481">
    <property type="entry name" value="Multidrug resistance efflux transporter EmrE"/>
    <property type="match status" value="2"/>
</dbReference>
<feature type="transmembrane region" description="Helical" evidence="7">
    <location>
        <begin position="66"/>
        <end position="84"/>
    </location>
</feature>
<dbReference type="InterPro" id="IPR000620">
    <property type="entry name" value="EamA_dom"/>
</dbReference>
<evidence type="ECO:0000256" key="3">
    <source>
        <dbReference type="ARBA" id="ARBA00022475"/>
    </source>
</evidence>
<feature type="domain" description="EamA" evidence="8">
    <location>
        <begin position="9"/>
        <end position="138"/>
    </location>
</feature>
<dbReference type="EMBL" id="RHHQ01000030">
    <property type="protein sequence ID" value="RNB78980.1"/>
    <property type="molecule type" value="Genomic_DNA"/>
</dbReference>
<dbReference type="PANTHER" id="PTHR32322">
    <property type="entry name" value="INNER MEMBRANE TRANSPORTER"/>
    <property type="match status" value="1"/>
</dbReference>
<evidence type="ECO:0000256" key="6">
    <source>
        <dbReference type="ARBA" id="ARBA00023136"/>
    </source>
</evidence>
<keyword evidence="10" id="KW-1185">Reference proteome</keyword>
<feature type="transmembrane region" description="Helical" evidence="7">
    <location>
        <begin position="34"/>
        <end position="54"/>
    </location>
</feature>
<dbReference type="OrthoDB" id="9805239at2"/>
<feature type="transmembrane region" description="Helical" evidence="7">
    <location>
        <begin position="248"/>
        <end position="267"/>
    </location>
</feature>
<dbReference type="InterPro" id="IPR050638">
    <property type="entry name" value="AA-Vitamin_Transporters"/>
</dbReference>
<evidence type="ECO:0000313" key="10">
    <source>
        <dbReference type="Proteomes" id="UP000271031"/>
    </source>
</evidence>
<comment type="similarity">
    <text evidence="2">Belongs to the EamA transporter family.</text>
</comment>
<feature type="transmembrane region" description="Helical" evidence="7">
    <location>
        <begin position="273"/>
        <end position="290"/>
    </location>
</feature>
<keyword evidence="4 7" id="KW-0812">Transmembrane</keyword>
<evidence type="ECO:0000256" key="5">
    <source>
        <dbReference type="ARBA" id="ARBA00022989"/>
    </source>
</evidence>
<evidence type="ECO:0000259" key="8">
    <source>
        <dbReference type="Pfam" id="PF00892"/>
    </source>
</evidence>
<name>A0A3M8CT69_9BACL</name>
<proteinExistence type="inferred from homology"/>
<dbReference type="Pfam" id="PF00892">
    <property type="entry name" value="EamA"/>
    <property type="match status" value="2"/>
</dbReference>
<organism evidence="9 10">
    <name type="scientific">Brevibacillus fluminis</name>
    <dbReference type="NCBI Taxonomy" id="511487"/>
    <lineage>
        <taxon>Bacteria</taxon>
        <taxon>Bacillati</taxon>
        <taxon>Bacillota</taxon>
        <taxon>Bacilli</taxon>
        <taxon>Bacillales</taxon>
        <taxon>Paenibacillaceae</taxon>
        <taxon>Brevibacillus</taxon>
    </lineage>
</organism>
<evidence type="ECO:0000256" key="7">
    <source>
        <dbReference type="SAM" id="Phobius"/>
    </source>
</evidence>
<comment type="subcellular location">
    <subcellularLocation>
        <location evidence="1">Cell membrane</location>
        <topology evidence="1">Multi-pass membrane protein</topology>
    </subcellularLocation>
</comment>
<dbReference type="Proteomes" id="UP000271031">
    <property type="component" value="Unassembled WGS sequence"/>
</dbReference>
<dbReference type="RefSeq" id="WP_122921600.1">
    <property type="nucleotide sequence ID" value="NZ_RHHQ01000030.1"/>
</dbReference>
<accession>A0A3M8CT69</accession>
<dbReference type="GO" id="GO:0005886">
    <property type="term" value="C:plasma membrane"/>
    <property type="evidence" value="ECO:0007669"/>
    <property type="project" value="UniProtKB-SubCell"/>
</dbReference>
<evidence type="ECO:0000313" key="9">
    <source>
        <dbReference type="EMBL" id="RNB78980.1"/>
    </source>
</evidence>
<keyword evidence="6 7" id="KW-0472">Membrane</keyword>
<keyword evidence="5 7" id="KW-1133">Transmembrane helix</keyword>
<feature type="transmembrane region" description="Helical" evidence="7">
    <location>
        <begin position="154"/>
        <end position="174"/>
    </location>
</feature>
<feature type="transmembrane region" description="Helical" evidence="7">
    <location>
        <begin position="181"/>
        <end position="203"/>
    </location>
</feature>
<evidence type="ECO:0000256" key="4">
    <source>
        <dbReference type="ARBA" id="ARBA00022692"/>
    </source>
</evidence>
<feature type="transmembrane region" description="Helical" evidence="7">
    <location>
        <begin position="7"/>
        <end position="28"/>
    </location>
</feature>
<dbReference type="AlphaFoldDB" id="A0A3M8CT69"/>
<evidence type="ECO:0000256" key="1">
    <source>
        <dbReference type="ARBA" id="ARBA00004651"/>
    </source>
</evidence>
<feature type="transmembrane region" description="Helical" evidence="7">
    <location>
        <begin position="96"/>
        <end position="115"/>
    </location>
</feature>
<dbReference type="InterPro" id="IPR037185">
    <property type="entry name" value="EmrE-like"/>
</dbReference>
<keyword evidence="3" id="KW-1003">Cell membrane</keyword>
<feature type="transmembrane region" description="Helical" evidence="7">
    <location>
        <begin position="124"/>
        <end position="142"/>
    </location>
</feature>
<sequence length="317" mass="33693">MGREKYVYGLLVGVIAIWGLNVVMVKYLSFFPPVLIAAIRMTVAALVLVPVIYWQKEKVAIGAKGWLLIIGAALFSIVFHQTLLANGITSTTAGNTSLLLGLNPLVTSLLAVPLLGEKLTGRKLLGVLLGFGGVLLVVLSRENGQVGLSGWGDALVFFSMISYVLGGLVIRAAAKHGVPTIMITVYSQIIAAVLLWVIAAIIYPWSVISSINTEPFTWLVILASGIFATGLGALGWNYGIRRLGASRTAIFLNGMPFASLIFAAILLGEQLQWVHGVAVVLIVAGVYLGIKQPQAERDSQVIHAVHTSGSKTAPLVK</sequence>
<dbReference type="PANTHER" id="PTHR32322:SF18">
    <property type="entry name" value="S-ADENOSYLMETHIONINE_S-ADENOSYLHOMOCYSTEINE TRANSPORTER"/>
    <property type="match status" value="1"/>
</dbReference>
<protein>
    <submittedName>
        <fullName evidence="9">DMT family transporter</fullName>
    </submittedName>
</protein>
<feature type="domain" description="EamA" evidence="8">
    <location>
        <begin position="151"/>
        <end position="288"/>
    </location>
</feature>
<gene>
    <name evidence="9" type="ORF">EDM56_30005</name>
</gene>
<comment type="caution">
    <text evidence="9">The sequence shown here is derived from an EMBL/GenBank/DDBJ whole genome shotgun (WGS) entry which is preliminary data.</text>
</comment>
<evidence type="ECO:0000256" key="2">
    <source>
        <dbReference type="ARBA" id="ARBA00007362"/>
    </source>
</evidence>
<reference evidence="9 10" key="1">
    <citation type="submission" date="2018-10" db="EMBL/GenBank/DDBJ databases">
        <title>Phylogenomics of Brevibacillus.</title>
        <authorList>
            <person name="Dunlap C."/>
        </authorList>
    </citation>
    <scope>NUCLEOTIDE SEQUENCE [LARGE SCALE GENOMIC DNA]</scope>
    <source>
        <strain evidence="9 10">JCM 15716</strain>
    </source>
</reference>
<feature type="transmembrane region" description="Helical" evidence="7">
    <location>
        <begin position="215"/>
        <end position="236"/>
    </location>
</feature>